<evidence type="ECO:0000313" key="4">
    <source>
        <dbReference type="EMBL" id="TQL17049.1"/>
    </source>
</evidence>
<dbReference type="InterPro" id="IPR029063">
    <property type="entry name" value="SAM-dependent_MTases_sf"/>
</dbReference>
<dbReference type="CDD" id="cd02440">
    <property type="entry name" value="AdoMet_MTases"/>
    <property type="match status" value="1"/>
</dbReference>
<evidence type="ECO:0000256" key="1">
    <source>
        <dbReference type="ARBA" id="ARBA00022603"/>
    </source>
</evidence>
<dbReference type="Gene3D" id="3.40.50.150">
    <property type="entry name" value="Vaccinia Virus protein VP39"/>
    <property type="match status" value="1"/>
</dbReference>
<dbReference type="InterPro" id="IPR004398">
    <property type="entry name" value="RNA_MeTrfase_RsmD"/>
</dbReference>
<dbReference type="PANTHER" id="PTHR43542">
    <property type="entry name" value="METHYLTRANSFERASE"/>
    <property type="match status" value="1"/>
</dbReference>
<dbReference type="GO" id="GO:0031167">
    <property type="term" value="P:rRNA methylation"/>
    <property type="evidence" value="ECO:0007669"/>
    <property type="project" value="InterPro"/>
</dbReference>
<organism evidence="4 5">
    <name type="scientific">Zymomonas mobilis</name>
    <dbReference type="NCBI Taxonomy" id="542"/>
    <lineage>
        <taxon>Bacteria</taxon>
        <taxon>Pseudomonadati</taxon>
        <taxon>Pseudomonadota</taxon>
        <taxon>Alphaproteobacteria</taxon>
        <taxon>Sphingomonadales</taxon>
        <taxon>Zymomonadaceae</taxon>
        <taxon>Zymomonas</taxon>
    </lineage>
</organism>
<proteinExistence type="predicted"/>
<keyword evidence="2 4" id="KW-0808">Transferase</keyword>
<dbReference type="OrthoDB" id="9803017at2"/>
<evidence type="ECO:0000256" key="2">
    <source>
        <dbReference type="ARBA" id="ARBA00022679"/>
    </source>
</evidence>
<dbReference type="EMBL" id="VFOF01000001">
    <property type="protein sequence ID" value="TQL17049.1"/>
    <property type="molecule type" value="Genomic_DNA"/>
</dbReference>
<comment type="caution">
    <text evidence="4">The sequence shown here is derived from an EMBL/GenBank/DDBJ whole genome shotgun (WGS) entry which is preliminary data.</text>
</comment>
<dbReference type="InterPro" id="IPR002052">
    <property type="entry name" value="DNA_methylase_N6_adenine_CS"/>
</dbReference>
<dbReference type="RefSeq" id="WP_141919421.1">
    <property type="nucleotide sequence ID" value="NZ_VFOF01000001.1"/>
</dbReference>
<dbReference type="Pfam" id="PF03602">
    <property type="entry name" value="Cons_hypoth95"/>
    <property type="match status" value="1"/>
</dbReference>
<keyword evidence="1 4" id="KW-0489">Methyltransferase</keyword>
<protein>
    <submittedName>
        <fullName evidence="4">16S rRNA (Guanine966-N2)-methyltransferase</fullName>
    </submittedName>
</protein>
<dbReference type="GO" id="GO:0003676">
    <property type="term" value="F:nucleic acid binding"/>
    <property type="evidence" value="ECO:0007669"/>
    <property type="project" value="InterPro"/>
</dbReference>
<evidence type="ECO:0000256" key="3">
    <source>
        <dbReference type="SAM" id="MobiDB-lite"/>
    </source>
</evidence>
<dbReference type="PANTHER" id="PTHR43542:SF1">
    <property type="entry name" value="METHYLTRANSFERASE"/>
    <property type="match status" value="1"/>
</dbReference>
<dbReference type="NCBIfam" id="TIGR00095">
    <property type="entry name" value="16S rRNA (guanine(966)-N(2))-methyltransferase RsmD"/>
    <property type="match status" value="1"/>
</dbReference>
<dbReference type="AlphaFoldDB" id="A0A542W0E4"/>
<dbReference type="GO" id="GO:0008168">
    <property type="term" value="F:methyltransferase activity"/>
    <property type="evidence" value="ECO:0007669"/>
    <property type="project" value="UniProtKB-KW"/>
</dbReference>
<reference evidence="4 5" key="1">
    <citation type="submission" date="2019-06" db="EMBL/GenBank/DDBJ databases">
        <title>Genome sequencing of Zymomonas mobilis strains for genetic engineering and biofuel applications.</title>
        <authorList>
            <person name="Teravest M."/>
        </authorList>
    </citation>
    <scope>NUCLEOTIDE SEQUENCE [LARGE SCALE GENOMIC DNA]</scope>
    <source>
        <strain evidence="4 5">AN0101</strain>
    </source>
</reference>
<evidence type="ECO:0000313" key="5">
    <source>
        <dbReference type="Proteomes" id="UP000316887"/>
    </source>
</evidence>
<gene>
    <name evidence="4" type="ORF">FBY58_0609</name>
</gene>
<accession>A0A542W0E4</accession>
<sequence length="185" mass="20074">MRIIAGKWRGRSLKTPNSDTTRPTSDRAREALFSMLESRMGSLESLRVADIFAGTGALGLESLSRGAAYSVFVEQDPEACKILKANIEKMGAQAETRLMAQPVSSLAPISQPFDLLLFDPPYNSGGAGALLEKLTRLGWASPSAWASIETAKQEQPSAGGWIVETERTYGKSRVTLLRRSIEVEA</sequence>
<feature type="compositionally biased region" description="Polar residues" evidence="3">
    <location>
        <begin position="14"/>
        <end position="23"/>
    </location>
</feature>
<feature type="region of interest" description="Disordered" evidence="3">
    <location>
        <begin position="1"/>
        <end position="25"/>
    </location>
</feature>
<dbReference type="SUPFAM" id="SSF53335">
    <property type="entry name" value="S-adenosyl-L-methionine-dependent methyltransferases"/>
    <property type="match status" value="1"/>
</dbReference>
<dbReference type="PROSITE" id="PS00092">
    <property type="entry name" value="N6_MTASE"/>
    <property type="match status" value="1"/>
</dbReference>
<dbReference type="Proteomes" id="UP000316887">
    <property type="component" value="Unassembled WGS sequence"/>
</dbReference>
<name>A0A542W0E4_ZYMMB</name>
<dbReference type="PIRSF" id="PIRSF004553">
    <property type="entry name" value="CHP00095"/>
    <property type="match status" value="1"/>
</dbReference>